<dbReference type="InterPro" id="IPR027417">
    <property type="entry name" value="P-loop_NTPase"/>
</dbReference>
<keyword evidence="2" id="KW-0547">Nucleotide-binding</keyword>
<comment type="caution">
    <text evidence="5">The sequence shown here is derived from an EMBL/GenBank/DDBJ whole genome shotgun (WGS) entry which is preliminary data.</text>
</comment>
<dbReference type="SUPFAM" id="SSF52540">
    <property type="entry name" value="P-loop containing nucleoside triphosphate hydrolases"/>
    <property type="match status" value="1"/>
</dbReference>
<accession>A0ABU1V8L4</accession>
<evidence type="ECO:0000256" key="1">
    <source>
        <dbReference type="ARBA" id="ARBA00022475"/>
    </source>
</evidence>
<dbReference type="Gene3D" id="3.40.50.300">
    <property type="entry name" value="P-loop containing nucleotide triphosphate hydrolases"/>
    <property type="match status" value="1"/>
</dbReference>
<dbReference type="PROSITE" id="PS50893">
    <property type="entry name" value="ABC_TRANSPORTER_2"/>
    <property type="match status" value="1"/>
</dbReference>
<dbReference type="Proteomes" id="UP001265550">
    <property type="component" value="Unassembled WGS sequence"/>
</dbReference>
<keyword evidence="6" id="KW-1185">Reference proteome</keyword>
<sequence length="333" mass="36045">MTGLSTRGLIAGHGRRALLGPLDLTLPGGRFVCLIGANGAGKSTLIRTLCGMQAALSGEVLLDGARLSALTANERARRLAVVLTERTAVPLMTGRELAALGRYPHLGWGGRLGKEDREEVEQALQRVGAHDLAGRLVTEMSDGERQKIMIARALAQQPSLLVLDEATAYLDLPRRVATMHLLRQLAREQGLSVLLSTHDLELALRYADALWLIDGQRRLHAGAPEDLALGGALGDTFAADGLAFDLERAELRVGHEGQRHIRLEGEGLHRVWAQRALQRMGYTPHRDARQTVSADARGYCLTQADGAHQRFTTLEALTDVLAFQASTRGESTA</sequence>
<organism evidence="5 6">
    <name type="scientific">Hydrogenophaga laconesensis</name>
    <dbReference type="NCBI Taxonomy" id="1805971"/>
    <lineage>
        <taxon>Bacteria</taxon>
        <taxon>Pseudomonadati</taxon>
        <taxon>Pseudomonadota</taxon>
        <taxon>Betaproteobacteria</taxon>
        <taxon>Burkholderiales</taxon>
        <taxon>Comamonadaceae</taxon>
        <taxon>Hydrogenophaga</taxon>
    </lineage>
</organism>
<dbReference type="CDD" id="cd03214">
    <property type="entry name" value="ABC_Iron-Siderophores_B12_Hemin"/>
    <property type="match status" value="1"/>
</dbReference>
<keyword evidence="1" id="KW-0472">Membrane</keyword>
<reference evidence="5 6" key="1">
    <citation type="submission" date="2023-07" db="EMBL/GenBank/DDBJ databases">
        <title>Sorghum-associated microbial communities from plants grown in Nebraska, USA.</title>
        <authorList>
            <person name="Schachtman D."/>
        </authorList>
    </citation>
    <scope>NUCLEOTIDE SEQUENCE [LARGE SCALE GENOMIC DNA]</scope>
    <source>
        <strain evidence="5 6">BE240</strain>
    </source>
</reference>
<evidence type="ECO:0000313" key="6">
    <source>
        <dbReference type="Proteomes" id="UP001265550"/>
    </source>
</evidence>
<dbReference type="InterPro" id="IPR003593">
    <property type="entry name" value="AAA+_ATPase"/>
</dbReference>
<protein>
    <submittedName>
        <fullName evidence="5">Iron complex transport system ATP-binding protein</fullName>
    </submittedName>
</protein>
<keyword evidence="3 5" id="KW-0067">ATP-binding</keyword>
<evidence type="ECO:0000256" key="2">
    <source>
        <dbReference type="ARBA" id="ARBA00022741"/>
    </source>
</evidence>
<dbReference type="GO" id="GO:0005524">
    <property type="term" value="F:ATP binding"/>
    <property type="evidence" value="ECO:0007669"/>
    <property type="project" value="UniProtKB-KW"/>
</dbReference>
<evidence type="ECO:0000313" key="5">
    <source>
        <dbReference type="EMBL" id="MDR7093798.1"/>
    </source>
</evidence>
<dbReference type="EMBL" id="JAVDWE010000003">
    <property type="protein sequence ID" value="MDR7093798.1"/>
    <property type="molecule type" value="Genomic_DNA"/>
</dbReference>
<evidence type="ECO:0000256" key="3">
    <source>
        <dbReference type="ARBA" id="ARBA00022840"/>
    </source>
</evidence>
<dbReference type="PANTHER" id="PTHR42794">
    <property type="entry name" value="HEMIN IMPORT ATP-BINDING PROTEIN HMUV"/>
    <property type="match status" value="1"/>
</dbReference>
<dbReference type="Pfam" id="PF00005">
    <property type="entry name" value="ABC_tran"/>
    <property type="match status" value="1"/>
</dbReference>
<name>A0ABU1V8L4_9BURK</name>
<evidence type="ECO:0000259" key="4">
    <source>
        <dbReference type="PROSITE" id="PS50893"/>
    </source>
</evidence>
<dbReference type="RefSeq" id="WP_204732334.1">
    <property type="nucleotide sequence ID" value="NZ_JAVDWE010000003.1"/>
</dbReference>
<keyword evidence="1" id="KW-1003">Cell membrane</keyword>
<feature type="domain" description="ABC transporter" evidence="4">
    <location>
        <begin position="4"/>
        <end position="240"/>
    </location>
</feature>
<proteinExistence type="predicted"/>
<dbReference type="PANTHER" id="PTHR42794:SF2">
    <property type="entry name" value="ABC TRANSPORTER ATP-BINDING PROTEIN"/>
    <property type="match status" value="1"/>
</dbReference>
<dbReference type="InterPro" id="IPR003439">
    <property type="entry name" value="ABC_transporter-like_ATP-bd"/>
</dbReference>
<dbReference type="SMART" id="SM00382">
    <property type="entry name" value="AAA"/>
    <property type="match status" value="1"/>
</dbReference>
<gene>
    <name evidence="5" type="ORF">J2X09_001530</name>
</gene>